<dbReference type="AlphaFoldDB" id="D6Y8R3"/>
<evidence type="ECO:0000313" key="6">
    <source>
        <dbReference type="Proteomes" id="UP000006640"/>
    </source>
</evidence>
<dbReference type="HOGENOM" id="CLU_017436_4_2_11"/>
<proteinExistence type="inferred from homology"/>
<dbReference type="eggNOG" id="COG2508">
    <property type="taxonomic scope" value="Bacteria"/>
</dbReference>
<dbReference type="PANTHER" id="PTHR33744">
    <property type="entry name" value="CARBOHYDRATE DIACID REGULATOR"/>
    <property type="match status" value="1"/>
</dbReference>
<dbReference type="InterPro" id="IPR051448">
    <property type="entry name" value="CdaR-like_regulators"/>
</dbReference>
<feature type="domain" description="CdaR GGDEF-like" evidence="4">
    <location>
        <begin position="315"/>
        <end position="442"/>
    </location>
</feature>
<evidence type="ECO:0000313" key="5">
    <source>
        <dbReference type="EMBL" id="ADG87960.1"/>
    </source>
</evidence>
<reference evidence="5 6" key="1">
    <citation type="submission" date="2010-01" db="EMBL/GenBank/DDBJ databases">
        <title>The complete genome of Thermobispora bispora DSM 43833.</title>
        <authorList>
            <consortium name="US DOE Joint Genome Institute (JGI-PGF)"/>
            <person name="Lucas S."/>
            <person name="Copeland A."/>
            <person name="Lapidus A."/>
            <person name="Glavina del Rio T."/>
            <person name="Dalin E."/>
            <person name="Tice H."/>
            <person name="Bruce D."/>
            <person name="Goodwin L."/>
            <person name="Pitluck S."/>
            <person name="Kyrpides N."/>
            <person name="Mavromatis K."/>
            <person name="Ivanova N."/>
            <person name="Mikhailova N."/>
            <person name="Chertkov O."/>
            <person name="Brettin T."/>
            <person name="Detter J.C."/>
            <person name="Han C."/>
            <person name="Larimer F."/>
            <person name="Land M."/>
            <person name="Hauser L."/>
            <person name="Markowitz V."/>
            <person name="Cheng J.-F."/>
            <person name="Hugenholtz P."/>
            <person name="Woyke T."/>
            <person name="Wu D."/>
            <person name="Jando M."/>
            <person name="Schneider S."/>
            <person name="Klenk H.-P."/>
            <person name="Eisen J.A."/>
        </authorList>
    </citation>
    <scope>NUCLEOTIDE SEQUENCE [LARGE SCALE GENOMIC DNA]</scope>
    <source>
        <strain evidence="6">ATCC 19993 / DSM 43833 / CBS 139.67 / JCM 10125 / KCTC 9307 / NBRC 14880 / R51</strain>
    </source>
</reference>
<evidence type="ECO:0000259" key="3">
    <source>
        <dbReference type="Pfam" id="PF13556"/>
    </source>
</evidence>
<organism evidence="5 6">
    <name type="scientific">Thermobispora bispora (strain ATCC 19993 / DSM 43833 / CBS 139.67 / JCM 10125 / KCTC 9307 / NBRC 14880 / R51)</name>
    <dbReference type="NCBI Taxonomy" id="469371"/>
    <lineage>
        <taxon>Bacteria</taxon>
        <taxon>Bacillati</taxon>
        <taxon>Actinomycetota</taxon>
        <taxon>Actinomycetes</taxon>
        <taxon>Streptosporangiales</taxon>
        <taxon>Streptosporangiaceae</taxon>
        <taxon>Thermobispora</taxon>
    </lineage>
</organism>
<dbReference type="Pfam" id="PF07905">
    <property type="entry name" value="PucR"/>
    <property type="match status" value="1"/>
</dbReference>
<sequence length="552" mass="58725">MRLYRKYSRHRGRALWAQIMECAPCRVSALVASSKYAEGVRLRELLAIPELRLGLLTPDDHADPELTGVIVTDLPDPGRYLSGGELVLTGLMWRQEPADSERFADALVRAGVAALGAGAARLGTVPGDLVAACRARGLPLFEVPVEVSFGSIIEIVGAPLARIRAGELRGALGRRRRIVAAVAEGADLEELCRLIAGELGVTAAVISSAGSVIAGRLGAATAVRLAREFLTAVRLPAVVDLKAGDVPEEEAGPYTLLAVDRSPRVAGWALVCRGELDPEIGFELASCVAMERTRLEEGRRVERRLAEQLIAFALGDADPSELAARLRTCGIEATERYAVVTATVTTGPNGASGQDAAALGGRVLEELLDREVVTAVSPDGAVALVPLRAVDVDTLAARLRERAGLLVRGLPGTRISIGISGALRGAAAIRGGVEEAGHARRMAAGRGGGVVTSDQIYTHALLLATVPGEIRRSFAARLLGPLYEYDRRHGAELVRTLAVYLECAGSWNLCAERLHVHVNTVRYRIRRVEQLTGKDLSSMSDRVDLYLALRAA</sequence>
<dbReference type="Pfam" id="PF13556">
    <property type="entry name" value="HTH_30"/>
    <property type="match status" value="1"/>
</dbReference>
<protein>
    <submittedName>
        <fullName evidence="5">Transcriptional regulator, PucR family</fullName>
    </submittedName>
</protein>
<dbReference type="KEGG" id="tbi:Tbis_1241"/>
<comment type="similarity">
    <text evidence="1">Belongs to the CdaR family.</text>
</comment>
<evidence type="ECO:0000259" key="4">
    <source>
        <dbReference type="Pfam" id="PF17853"/>
    </source>
</evidence>
<dbReference type="PANTHER" id="PTHR33744:SF17">
    <property type="entry name" value="CONSERVED PROTEIN"/>
    <property type="match status" value="1"/>
</dbReference>
<dbReference type="STRING" id="469371.Tbis_1241"/>
<dbReference type="Pfam" id="PF17853">
    <property type="entry name" value="GGDEF_2"/>
    <property type="match status" value="1"/>
</dbReference>
<dbReference type="InterPro" id="IPR041522">
    <property type="entry name" value="CdaR_GGDEF"/>
</dbReference>
<dbReference type="Proteomes" id="UP000006640">
    <property type="component" value="Chromosome"/>
</dbReference>
<evidence type="ECO:0000259" key="2">
    <source>
        <dbReference type="Pfam" id="PF07905"/>
    </source>
</evidence>
<feature type="domain" description="Purine catabolism PurC-like" evidence="2">
    <location>
        <begin position="44"/>
        <end position="156"/>
    </location>
</feature>
<evidence type="ECO:0000256" key="1">
    <source>
        <dbReference type="ARBA" id="ARBA00006754"/>
    </source>
</evidence>
<dbReference type="InterPro" id="IPR012914">
    <property type="entry name" value="PucR_dom"/>
</dbReference>
<dbReference type="InterPro" id="IPR025736">
    <property type="entry name" value="PucR_C-HTH_dom"/>
</dbReference>
<dbReference type="Gene3D" id="1.10.10.2840">
    <property type="entry name" value="PucR C-terminal helix-turn-helix domain"/>
    <property type="match status" value="1"/>
</dbReference>
<dbReference type="InterPro" id="IPR042070">
    <property type="entry name" value="PucR_C-HTH_sf"/>
</dbReference>
<name>D6Y8R3_THEBD</name>
<dbReference type="EMBL" id="CP001874">
    <property type="protein sequence ID" value="ADG87960.1"/>
    <property type="molecule type" value="Genomic_DNA"/>
</dbReference>
<keyword evidence="6" id="KW-1185">Reference proteome</keyword>
<gene>
    <name evidence="5" type="ordered locus">Tbis_1241</name>
</gene>
<accession>D6Y8R3</accession>
<feature type="domain" description="PucR C-terminal helix-turn-helix" evidence="3">
    <location>
        <begin position="493"/>
        <end position="551"/>
    </location>
</feature>